<dbReference type="InterPro" id="IPR011990">
    <property type="entry name" value="TPR-like_helical_dom_sf"/>
</dbReference>
<dbReference type="PANTHER" id="PTHR12558">
    <property type="entry name" value="CELL DIVISION CYCLE 16,23,27"/>
    <property type="match status" value="1"/>
</dbReference>
<keyword evidence="2" id="KW-0378">Hydrolase</keyword>
<dbReference type="Gene3D" id="1.25.40.10">
    <property type="entry name" value="Tetratricopeptide repeat domain"/>
    <property type="match status" value="3"/>
</dbReference>
<evidence type="ECO:0000313" key="2">
    <source>
        <dbReference type="EMBL" id="CAA9889377.1"/>
    </source>
</evidence>
<dbReference type="SMART" id="SM00028">
    <property type="entry name" value="TPR"/>
    <property type="match status" value="14"/>
</dbReference>
<dbReference type="GO" id="GO:0012505">
    <property type="term" value="C:endomembrane system"/>
    <property type="evidence" value="ECO:0007669"/>
    <property type="project" value="UniProtKB-ARBA"/>
</dbReference>
<dbReference type="EMBL" id="CADCXN010000002">
    <property type="protein sequence ID" value="CAA9889377.1"/>
    <property type="molecule type" value="Genomic_DNA"/>
</dbReference>
<dbReference type="InterPro" id="IPR015374">
    <property type="entry name" value="ChAPs"/>
</dbReference>
<dbReference type="Pfam" id="PF13432">
    <property type="entry name" value="TPR_16"/>
    <property type="match status" value="1"/>
</dbReference>
<dbReference type="GO" id="GO:0008233">
    <property type="term" value="F:peptidase activity"/>
    <property type="evidence" value="ECO:0007669"/>
    <property type="project" value="UniProtKB-KW"/>
</dbReference>
<feature type="repeat" description="TPR" evidence="1">
    <location>
        <begin position="649"/>
        <end position="682"/>
    </location>
</feature>
<reference evidence="2 3" key="1">
    <citation type="submission" date="2020-02" db="EMBL/GenBank/DDBJ databases">
        <authorList>
            <person name="Hogendoorn C."/>
        </authorList>
    </citation>
    <scope>NUCLEOTIDE SEQUENCE [LARGE SCALE GENOMIC DNA]</scope>
    <source>
        <strain evidence="2">METHB21</strain>
    </source>
</reference>
<gene>
    <name evidence="2" type="primary">bepA</name>
    <name evidence="2" type="ORF">METHB2_100018</name>
</gene>
<dbReference type="EC" id="3.4.-.-" evidence="2"/>
<dbReference type="GO" id="GO:0006508">
    <property type="term" value="P:proteolysis"/>
    <property type="evidence" value="ECO:0007669"/>
    <property type="project" value="UniProtKB-KW"/>
</dbReference>
<dbReference type="GO" id="GO:0005737">
    <property type="term" value="C:cytoplasm"/>
    <property type="evidence" value="ECO:0007669"/>
    <property type="project" value="UniProtKB-ARBA"/>
</dbReference>
<feature type="repeat" description="TPR" evidence="1">
    <location>
        <begin position="409"/>
        <end position="442"/>
    </location>
</feature>
<dbReference type="Proteomes" id="UP000494216">
    <property type="component" value="Unassembled WGS sequence"/>
</dbReference>
<dbReference type="Pfam" id="PF09295">
    <property type="entry name" value="ChAPs"/>
    <property type="match status" value="1"/>
</dbReference>
<accession>A0A8S0XQJ8</accession>
<comment type="caution">
    <text evidence="2">The sequence shown here is derived from an EMBL/GenBank/DDBJ whole genome shotgun (WGS) entry which is preliminary data.</text>
</comment>
<dbReference type="Pfam" id="PF13181">
    <property type="entry name" value="TPR_8"/>
    <property type="match status" value="1"/>
</dbReference>
<evidence type="ECO:0000313" key="3">
    <source>
        <dbReference type="Proteomes" id="UP000494216"/>
    </source>
</evidence>
<dbReference type="RefSeq" id="WP_174624402.1">
    <property type="nucleotide sequence ID" value="NZ_CADCXN010000002.1"/>
</dbReference>
<dbReference type="Pfam" id="PF14559">
    <property type="entry name" value="TPR_19"/>
    <property type="match status" value="3"/>
</dbReference>
<evidence type="ECO:0000256" key="1">
    <source>
        <dbReference type="PROSITE-ProRule" id="PRU00339"/>
    </source>
</evidence>
<keyword evidence="2" id="KW-0645">Protease</keyword>
<feature type="repeat" description="TPR" evidence="1">
    <location>
        <begin position="169"/>
        <end position="202"/>
    </location>
</feature>
<dbReference type="AlphaFoldDB" id="A0A8S0XQJ8"/>
<dbReference type="PROSITE" id="PS50005">
    <property type="entry name" value="TPR"/>
    <property type="match status" value="4"/>
</dbReference>
<sequence>MFDLYHDDKKKLIIISILPVILLVGGCNSEEESKEHLQRGVEYFNKGEYEKAKLELKTAGQSDKDTAETYYYLALLDEKNRQFKAMRENLIKTIELAPTYAEARLKLGKVQLLFGEIDAALEQAEVVLKDSSQNPEALALKASALIRQKKPDEALAIIDGILKVNPNFTDALSLKALVYTEKGDFTQALALIDTAIKSDPKNISQHLFKVQLDAKTENIDAVISDYQKLVSLSPENQEFKIALAKIYSQSGKTKEAEEVLRGLIDEEPDNVKAELMLLDFLFVTNKEKVEEQFHQLTEKHKNQPRMLLDLSNWMIVSENFNEARKVLNRVIELEENSNVGLTAKTILAKIAFDQKDYLATKRMVDEILEANSNFDDGKILRARLLFVNKQYDQAIDLLNSVMWSKPDSDEALILLAEAFLAKGDQKQADRKFSMALQANPTNFQALAYVYDKALKSKNIKYAKELLEKAIRLRPDNIALLEKLVKINIADNNWDNAKAGVKKIQDSSNPLANDLATYLQAQILQAQGECSRAVGLYKELLVKFPENSDALGYMARCYEHMNKRSEMVAFLNKALLKRPDNFSAGILLGDLYLADKKFDKGSVLLTNLIKVNPKIPQLYISLANIKLAQNDNKSAIELYQDGLKQNPENVKLSLSLASLYELQGDYDSAVSMYESLLAKNPQLDIAINNLASVLSEHFTDEKKLKRAVDLSEKFKNSEQAYFRDTYAWAIIKQGKINEGVKILEHIINTAPDVPVFRYHLGFAHYKNGNNGAAISELKQALELAGRKGSFSDKNAAETLLKETITKTRSS</sequence>
<keyword evidence="3" id="KW-1185">Reference proteome</keyword>
<feature type="repeat" description="TPR" evidence="1">
    <location>
        <begin position="615"/>
        <end position="648"/>
    </location>
</feature>
<dbReference type="SUPFAM" id="SSF48452">
    <property type="entry name" value="TPR-like"/>
    <property type="match status" value="4"/>
</dbReference>
<dbReference type="PANTHER" id="PTHR12558:SF13">
    <property type="entry name" value="CELL DIVISION CYCLE PROTEIN 27 HOMOLOG"/>
    <property type="match status" value="1"/>
</dbReference>
<organism evidence="2 3">
    <name type="scientific">Candidatus Methylobacter favarea</name>
    <dbReference type="NCBI Taxonomy" id="2707345"/>
    <lineage>
        <taxon>Bacteria</taxon>
        <taxon>Pseudomonadati</taxon>
        <taxon>Pseudomonadota</taxon>
        <taxon>Gammaproteobacteria</taxon>
        <taxon>Methylococcales</taxon>
        <taxon>Methylococcaceae</taxon>
        <taxon>Methylobacter</taxon>
    </lineage>
</organism>
<name>A0A8S0XQJ8_9GAMM</name>
<dbReference type="GO" id="GO:0032991">
    <property type="term" value="C:protein-containing complex"/>
    <property type="evidence" value="ECO:0007669"/>
    <property type="project" value="UniProtKB-ARBA"/>
</dbReference>
<keyword evidence="1" id="KW-0802">TPR repeat</keyword>
<proteinExistence type="predicted"/>
<protein>
    <submittedName>
        <fullName evidence="2">Beta-barrel assembly-enhancing protease</fullName>
        <ecNumber evidence="2">3.4.-.-</ecNumber>
    </submittedName>
</protein>
<dbReference type="InterPro" id="IPR019734">
    <property type="entry name" value="TPR_rpt"/>
</dbReference>
<dbReference type="GO" id="GO:0016192">
    <property type="term" value="P:vesicle-mediated transport"/>
    <property type="evidence" value="ECO:0007669"/>
    <property type="project" value="UniProtKB-ARBA"/>
</dbReference>